<evidence type="ECO:0008006" key="3">
    <source>
        <dbReference type="Google" id="ProtNLM"/>
    </source>
</evidence>
<sequence>MTMRHFAFDAPRSIDGLVRLSTPALHALQLTHLLSGIYEDHGTPALQGCGRQTKIAGYTEWIDSAGSSATLSWDWEIRCVPGQVRWHRLGLPFTNLLLIGDDLQDLPWQRSLECLAARVDVMAWAESTCIALRRRYAGLPHQI</sequence>
<proteinExistence type="predicted"/>
<evidence type="ECO:0000313" key="1">
    <source>
        <dbReference type="EMBL" id="GAA4349933.1"/>
    </source>
</evidence>
<protein>
    <recommendedName>
        <fullName evidence="3">DUF4902 domain-containing protein</fullName>
    </recommendedName>
</protein>
<dbReference type="Proteomes" id="UP001500975">
    <property type="component" value="Unassembled WGS sequence"/>
</dbReference>
<gene>
    <name evidence="1" type="ORF">GCM10023165_37130</name>
</gene>
<dbReference type="InterPro" id="IPR032598">
    <property type="entry name" value="RsaM-like"/>
</dbReference>
<comment type="caution">
    <text evidence="1">The sequence shown here is derived from an EMBL/GenBank/DDBJ whole genome shotgun (WGS) entry which is preliminary data.</text>
</comment>
<dbReference type="Pfam" id="PF16245">
    <property type="entry name" value="DUF4902"/>
    <property type="match status" value="1"/>
</dbReference>
<dbReference type="Gene3D" id="3.10.450.610">
    <property type="match status" value="1"/>
</dbReference>
<organism evidence="1 2">
    <name type="scientific">Variovorax defluvii</name>
    <dbReference type="NCBI Taxonomy" id="913761"/>
    <lineage>
        <taxon>Bacteria</taxon>
        <taxon>Pseudomonadati</taxon>
        <taxon>Pseudomonadota</taxon>
        <taxon>Betaproteobacteria</taxon>
        <taxon>Burkholderiales</taxon>
        <taxon>Comamonadaceae</taxon>
        <taxon>Variovorax</taxon>
    </lineage>
</organism>
<reference evidence="2" key="1">
    <citation type="journal article" date="2019" name="Int. J. Syst. Evol. Microbiol.">
        <title>The Global Catalogue of Microorganisms (GCM) 10K type strain sequencing project: providing services to taxonomists for standard genome sequencing and annotation.</title>
        <authorList>
            <consortium name="The Broad Institute Genomics Platform"/>
            <consortium name="The Broad Institute Genome Sequencing Center for Infectious Disease"/>
            <person name="Wu L."/>
            <person name="Ma J."/>
        </authorList>
    </citation>
    <scope>NUCLEOTIDE SEQUENCE [LARGE SCALE GENOMIC DNA]</scope>
    <source>
        <strain evidence="2">JCM 17804</strain>
    </source>
</reference>
<dbReference type="EMBL" id="BAABGJ010000060">
    <property type="protein sequence ID" value="GAA4349933.1"/>
    <property type="molecule type" value="Genomic_DNA"/>
</dbReference>
<name>A0ABP8I2D2_9BURK</name>
<evidence type="ECO:0000313" key="2">
    <source>
        <dbReference type="Proteomes" id="UP001500975"/>
    </source>
</evidence>
<accession>A0ABP8I2D2</accession>
<keyword evidence="2" id="KW-1185">Reference proteome</keyword>